<keyword evidence="2" id="KW-1185">Reference proteome</keyword>
<gene>
    <name evidence="1" type="ORF">PVK06_048273</name>
</gene>
<name>A0ABR0MFM6_GOSAR</name>
<proteinExistence type="predicted"/>
<accession>A0ABR0MFM6</accession>
<protein>
    <submittedName>
        <fullName evidence="1">Uncharacterized protein</fullName>
    </submittedName>
</protein>
<dbReference type="EMBL" id="JARKNE010000013">
    <property type="protein sequence ID" value="KAK5772014.1"/>
    <property type="molecule type" value="Genomic_DNA"/>
</dbReference>
<reference evidence="1 2" key="1">
    <citation type="submission" date="2023-03" db="EMBL/GenBank/DDBJ databases">
        <title>WGS of Gossypium arboreum.</title>
        <authorList>
            <person name="Yu D."/>
        </authorList>
    </citation>
    <scope>NUCLEOTIDE SEQUENCE [LARGE SCALE GENOMIC DNA]</scope>
    <source>
        <tissue evidence="1">Leaf</tissue>
    </source>
</reference>
<comment type="caution">
    <text evidence="1">The sequence shown here is derived from an EMBL/GenBank/DDBJ whole genome shotgun (WGS) entry which is preliminary data.</text>
</comment>
<dbReference type="Proteomes" id="UP001358586">
    <property type="component" value="Chromosome 13"/>
</dbReference>
<organism evidence="1 2">
    <name type="scientific">Gossypium arboreum</name>
    <name type="common">Tree cotton</name>
    <name type="synonym">Gossypium nanking</name>
    <dbReference type="NCBI Taxonomy" id="29729"/>
    <lineage>
        <taxon>Eukaryota</taxon>
        <taxon>Viridiplantae</taxon>
        <taxon>Streptophyta</taxon>
        <taxon>Embryophyta</taxon>
        <taxon>Tracheophyta</taxon>
        <taxon>Spermatophyta</taxon>
        <taxon>Magnoliopsida</taxon>
        <taxon>eudicotyledons</taxon>
        <taxon>Gunneridae</taxon>
        <taxon>Pentapetalae</taxon>
        <taxon>rosids</taxon>
        <taxon>malvids</taxon>
        <taxon>Malvales</taxon>
        <taxon>Malvaceae</taxon>
        <taxon>Malvoideae</taxon>
        <taxon>Gossypium</taxon>
    </lineage>
</organism>
<sequence length="230" mass="26787">MNTLIHLTLKEFGNLLHLSPEGNSNKKRLFNPTFFIESRFTFELNIHDRILHLMITWNLRPIKKLAKIRNTYYWWLDSVYFDRHPNLALITFNDITKAIRRAMNTKLTLSYGTYVSPISYAALHHVSYHYDVNFGEWVKSSHPTTNDDDNVEGTFECILVPEHVPPVASFSQAAQPSSEINVTILNALHYLRNDVRGLRDKVRSHKDKVNSQLSTLEMQMASHLLIIYFI</sequence>
<evidence type="ECO:0000313" key="2">
    <source>
        <dbReference type="Proteomes" id="UP001358586"/>
    </source>
</evidence>
<evidence type="ECO:0000313" key="1">
    <source>
        <dbReference type="EMBL" id="KAK5772014.1"/>
    </source>
</evidence>